<name>A0AA40DCY4_9PEZI</name>
<evidence type="ECO:0000256" key="2">
    <source>
        <dbReference type="SAM" id="SignalP"/>
    </source>
</evidence>
<sequence length="213" mass="22192">MKTAIFSLFALATSVIAGPVVTENQLAPRQLESQADQLDTLLALVQTHTGNINSTTAAVQDNPSIDQQNAAAAALAPDFNAITSALTSATTLLAKRAWEDTVIFARTGDDDKDGGKDGGHGGGKDGPNKSCAKECLLVKIELLVWEIACTIKLVIIKLGLACVLQILTPLLLALVGLIKALDKVVLGLVIVVKALLHTILGTVAGALLALIIW</sequence>
<feature type="chain" id="PRO_5041254583" evidence="2">
    <location>
        <begin position="18"/>
        <end position="213"/>
    </location>
</feature>
<protein>
    <submittedName>
        <fullName evidence="3">Uncharacterized protein</fullName>
    </submittedName>
</protein>
<dbReference type="AlphaFoldDB" id="A0AA40DCY4"/>
<keyword evidence="1" id="KW-0812">Transmembrane</keyword>
<keyword evidence="1" id="KW-1133">Transmembrane helix</keyword>
<accession>A0AA40DCY4</accession>
<feature type="signal peptide" evidence="2">
    <location>
        <begin position="1"/>
        <end position="17"/>
    </location>
</feature>
<gene>
    <name evidence="3" type="ORF">QBC41DRAFT_244700</name>
</gene>
<evidence type="ECO:0000256" key="1">
    <source>
        <dbReference type="SAM" id="Phobius"/>
    </source>
</evidence>
<comment type="caution">
    <text evidence="3">The sequence shown here is derived from an EMBL/GenBank/DDBJ whole genome shotgun (WGS) entry which is preliminary data.</text>
</comment>
<reference evidence="3" key="1">
    <citation type="submission" date="2023-06" db="EMBL/GenBank/DDBJ databases">
        <title>Genome-scale phylogeny and comparative genomics of the fungal order Sordariales.</title>
        <authorList>
            <consortium name="Lawrence Berkeley National Laboratory"/>
            <person name="Hensen N."/>
            <person name="Bonometti L."/>
            <person name="Westerberg I."/>
            <person name="Brannstrom I.O."/>
            <person name="Guillou S."/>
            <person name="Cros-Aarteil S."/>
            <person name="Calhoun S."/>
            <person name="Haridas S."/>
            <person name="Kuo A."/>
            <person name="Mondo S."/>
            <person name="Pangilinan J."/>
            <person name="Riley R."/>
            <person name="Labutti K."/>
            <person name="Andreopoulos B."/>
            <person name="Lipzen A."/>
            <person name="Chen C."/>
            <person name="Yanf M."/>
            <person name="Daum C."/>
            <person name="Ng V."/>
            <person name="Clum A."/>
            <person name="Steindorff A."/>
            <person name="Ohm R."/>
            <person name="Martin F."/>
            <person name="Silar P."/>
            <person name="Natvig D."/>
            <person name="Lalanne C."/>
            <person name="Gautier V."/>
            <person name="Ament-Velasquez S.L."/>
            <person name="Kruys A."/>
            <person name="Hutchinson M.I."/>
            <person name="Powell A.J."/>
            <person name="Barry K."/>
            <person name="Miller A.N."/>
            <person name="Grigoriev I.V."/>
            <person name="Debuchy R."/>
            <person name="Gladieux P."/>
            <person name="Thoren M.H."/>
            <person name="Johannesson H."/>
        </authorList>
    </citation>
    <scope>NUCLEOTIDE SEQUENCE</scope>
    <source>
        <strain evidence="3">CBS 307.81</strain>
    </source>
</reference>
<keyword evidence="1" id="KW-0472">Membrane</keyword>
<keyword evidence="2" id="KW-0732">Signal</keyword>
<feature type="transmembrane region" description="Helical" evidence="1">
    <location>
        <begin position="185"/>
        <end position="212"/>
    </location>
</feature>
<dbReference type="EMBL" id="JAULSY010000017">
    <property type="protein sequence ID" value="KAK0671951.1"/>
    <property type="molecule type" value="Genomic_DNA"/>
</dbReference>
<evidence type="ECO:0000313" key="4">
    <source>
        <dbReference type="Proteomes" id="UP001174997"/>
    </source>
</evidence>
<feature type="transmembrane region" description="Helical" evidence="1">
    <location>
        <begin position="158"/>
        <end position="178"/>
    </location>
</feature>
<organism evidence="3 4">
    <name type="scientific">Cercophora samala</name>
    <dbReference type="NCBI Taxonomy" id="330535"/>
    <lineage>
        <taxon>Eukaryota</taxon>
        <taxon>Fungi</taxon>
        <taxon>Dikarya</taxon>
        <taxon>Ascomycota</taxon>
        <taxon>Pezizomycotina</taxon>
        <taxon>Sordariomycetes</taxon>
        <taxon>Sordariomycetidae</taxon>
        <taxon>Sordariales</taxon>
        <taxon>Lasiosphaeriaceae</taxon>
        <taxon>Cercophora</taxon>
    </lineage>
</organism>
<keyword evidence="4" id="KW-1185">Reference proteome</keyword>
<proteinExistence type="predicted"/>
<evidence type="ECO:0000313" key="3">
    <source>
        <dbReference type="EMBL" id="KAK0671951.1"/>
    </source>
</evidence>
<dbReference type="Proteomes" id="UP001174997">
    <property type="component" value="Unassembled WGS sequence"/>
</dbReference>